<name>B7ZXW2_MAIZE</name>
<reference evidence="1" key="2">
    <citation type="submission" date="2012-06" db="EMBL/GenBank/DDBJ databases">
        <authorList>
            <person name="Yu Y."/>
            <person name="Currie J."/>
            <person name="Lomeli R."/>
            <person name="Angelova A."/>
            <person name="Collura K."/>
            <person name="Wissotski M."/>
            <person name="Campos D."/>
            <person name="Kudrna D."/>
            <person name="Golser W."/>
            <person name="Ashely E."/>
            <person name="Descour A."/>
            <person name="Fernandes J."/>
            <person name="Soderlund C."/>
            <person name="Walbot V."/>
        </authorList>
    </citation>
    <scope>NUCLEOTIDE SEQUENCE</scope>
    <source>
        <strain evidence="1">B73</strain>
    </source>
</reference>
<protein>
    <submittedName>
        <fullName evidence="1">Uncharacterized protein</fullName>
    </submittedName>
</protein>
<accession>B7ZXW2</accession>
<dbReference type="EMBL" id="BT054154">
    <property type="protein sequence ID" value="ACL52761.1"/>
    <property type="molecule type" value="mRNA"/>
</dbReference>
<dbReference type="AlphaFoldDB" id="B7ZXW2"/>
<proteinExistence type="evidence at transcript level"/>
<organism evidence="1">
    <name type="scientific">Zea mays</name>
    <name type="common">Maize</name>
    <dbReference type="NCBI Taxonomy" id="4577"/>
    <lineage>
        <taxon>Eukaryota</taxon>
        <taxon>Viridiplantae</taxon>
        <taxon>Streptophyta</taxon>
        <taxon>Embryophyta</taxon>
        <taxon>Tracheophyta</taxon>
        <taxon>Spermatophyta</taxon>
        <taxon>Magnoliopsida</taxon>
        <taxon>Liliopsida</taxon>
        <taxon>Poales</taxon>
        <taxon>Poaceae</taxon>
        <taxon>PACMAD clade</taxon>
        <taxon>Panicoideae</taxon>
        <taxon>Andropogonodae</taxon>
        <taxon>Andropogoneae</taxon>
        <taxon>Tripsacinae</taxon>
        <taxon>Zea</taxon>
    </lineage>
</organism>
<evidence type="ECO:0000313" key="1">
    <source>
        <dbReference type="EMBL" id="ACL52761.1"/>
    </source>
</evidence>
<reference evidence="1" key="1">
    <citation type="journal article" date="2009" name="PLoS Genet.">
        <title>Sequencing, mapping, and analysis of 27,455 maize full-length cDNAs.</title>
        <authorList>
            <person name="Soderlund C."/>
            <person name="Descour A."/>
            <person name="Kudrna D."/>
            <person name="Bomhoff M."/>
            <person name="Boyd L."/>
            <person name="Currie J."/>
            <person name="Angelova A."/>
            <person name="Collura K."/>
            <person name="Wissotski M."/>
            <person name="Ashley E."/>
            <person name="Morrow D."/>
            <person name="Fernandes J."/>
            <person name="Walbot V."/>
            <person name="Yu Y."/>
        </authorList>
    </citation>
    <scope>NUCLEOTIDE SEQUENCE</scope>
    <source>
        <strain evidence="1">B73</strain>
    </source>
</reference>
<sequence length="59" mass="7228">MGHVHLIRTQYEYPISRCVFASAILSFNKWYSRVYSLCIFIVFRAKELLQEKFFIRYPF</sequence>